<reference evidence="4 5" key="1">
    <citation type="journal article" date="2021" name="Elife">
        <title>Chloroplast acquisition without the gene transfer in kleptoplastic sea slugs, Plakobranchus ocellatus.</title>
        <authorList>
            <person name="Maeda T."/>
            <person name="Takahashi S."/>
            <person name="Yoshida T."/>
            <person name="Shimamura S."/>
            <person name="Takaki Y."/>
            <person name="Nagai Y."/>
            <person name="Toyoda A."/>
            <person name="Suzuki Y."/>
            <person name="Arimoto A."/>
            <person name="Ishii H."/>
            <person name="Satoh N."/>
            <person name="Nishiyama T."/>
            <person name="Hasebe M."/>
            <person name="Maruyama T."/>
            <person name="Minagawa J."/>
            <person name="Obokata J."/>
            <person name="Shigenobu S."/>
        </authorList>
    </citation>
    <scope>NUCLEOTIDE SEQUENCE [LARGE SCALE GENOMIC DNA]</scope>
</reference>
<feature type="domain" description="C-type lectin" evidence="3">
    <location>
        <begin position="14"/>
        <end position="128"/>
    </location>
</feature>
<dbReference type="SUPFAM" id="SSF56436">
    <property type="entry name" value="C-type lectin-like"/>
    <property type="match status" value="1"/>
</dbReference>
<dbReference type="InterPro" id="IPR016187">
    <property type="entry name" value="CTDL_fold"/>
</dbReference>
<protein>
    <submittedName>
        <fullName evidence="4">Signal peptide, cub and egf-like domain-containing protein 1</fullName>
    </submittedName>
</protein>
<evidence type="ECO:0000256" key="1">
    <source>
        <dbReference type="SAM" id="MobiDB-lite"/>
    </source>
</evidence>
<dbReference type="EMBL" id="BLXT01007705">
    <property type="protein sequence ID" value="GFO41566.1"/>
    <property type="molecule type" value="Genomic_DNA"/>
</dbReference>
<keyword evidence="2" id="KW-0812">Transmembrane</keyword>
<evidence type="ECO:0000259" key="3">
    <source>
        <dbReference type="PROSITE" id="PS50041"/>
    </source>
</evidence>
<name>A0AAV4DCB6_9GAST</name>
<keyword evidence="5" id="KW-1185">Reference proteome</keyword>
<dbReference type="Gene3D" id="3.10.100.10">
    <property type="entry name" value="Mannose-Binding Protein A, subunit A"/>
    <property type="match status" value="1"/>
</dbReference>
<dbReference type="InterPro" id="IPR001304">
    <property type="entry name" value="C-type_lectin-like"/>
</dbReference>
<evidence type="ECO:0000256" key="2">
    <source>
        <dbReference type="SAM" id="Phobius"/>
    </source>
</evidence>
<gene>
    <name evidence="4" type="ORF">PoB_006807100</name>
</gene>
<dbReference type="PROSITE" id="PS50041">
    <property type="entry name" value="C_TYPE_LECTIN_2"/>
    <property type="match status" value="1"/>
</dbReference>
<dbReference type="AlphaFoldDB" id="A0AAV4DCB6"/>
<proteinExistence type="predicted"/>
<feature type="region of interest" description="Disordered" evidence="1">
    <location>
        <begin position="153"/>
        <end position="181"/>
    </location>
</feature>
<keyword evidence="2" id="KW-0472">Membrane</keyword>
<feature type="transmembrane region" description="Helical" evidence="2">
    <location>
        <begin position="293"/>
        <end position="317"/>
    </location>
</feature>
<comment type="caution">
    <text evidence="4">The sequence shown here is derived from an EMBL/GenBank/DDBJ whole genome shotgun (WGS) entry which is preliminary data.</text>
</comment>
<sequence>MPAVLCLSCLSSIYNSHFYSFCSDLRDRASAELECINVMGNMRLAVFETQLDFTYWQVWFQTQAPTSEVWIGAKFSSARNAWWWDEGFPVSSTYFFPTPPDITGVANGTCLRIYSDQFLKKLSCSETRGEKLSCSETRGEKLSCSETRGEKLSSSETRGEKLSCSETRGEKPSYSETKGEKLSCSETRGEKLSCSEIRAVQQTTESTTKASSIALSTQVTTQASTIVGGYCKCACSNASSSSPKTDTEKNEYLKQQKEEINKKLYVDKQTLSSSVRQRTSAEDRRTSAQSVGYIGVIMLALTFGSIVVMDIPSLCYADQFKRKQHGGYFGAVVVFRKIPAGFGAAAMLVPSEVNQGINHVTVFIHVMPSNAIDKCGGPKNTFSTIFGR</sequence>
<dbReference type="InterPro" id="IPR016186">
    <property type="entry name" value="C-type_lectin-like/link_sf"/>
</dbReference>
<keyword evidence="2" id="KW-1133">Transmembrane helix</keyword>
<organism evidence="4 5">
    <name type="scientific">Plakobranchus ocellatus</name>
    <dbReference type="NCBI Taxonomy" id="259542"/>
    <lineage>
        <taxon>Eukaryota</taxon>
        <taxon>Metazoa</taxon>
        <taxon>Spiralia</taxon>
        <taxon>Lophotrochozoa</taxon>
        <taxon>Mollusca</taxon>
        <taxon>Gastropoda</taxon>
        <taxon>Heterobranchia</taxon>
        <taxon>Euthyneura</taxon>
        <taxon>Panpulmonata</taxon>
        <taxon>Sacoglossa</taxon>
        <taxon>Placobranchoidea</taxon>
        <taxon>Plakobranchidae</taxon>
        <taxon>Plakobranchus</taxon>
    </lineage>
</organism>
<dbReference type="Proteomes" id="UP000735302">
    <property type="component" value="Unassembled WGS sequence"/>
</dbReference>
<accession>A0AAV4DCB6</accession>
<evidence type="ECO:0000313" key="4">
    <source>
        <dbReference type="EMBL" id="GFO41566.1"/>
    </source>
</evidence>
<evidence type="ECO:0000313" key="5">
    <source>
        <dbReference type="Proteomes" id="UP000735302"/>
    </source>
</evidence>
<dbReference type="CDD" id="cd00037">
    <property type="entry name" value="CLECT"/>
    <property type="match status" value="1"/>
</dbReference>